<protein>
    <submittedName>
        <fullName evidence="1">Uncharacterized protein</fullName>
    </submittedName>
</protein>
<dbReference type="Proteomes" id="UP000276223">
    <property type="component" value="Unassembled WGS sequence"/>
</dbReference>
<accession>A0A3N1VK14</accession>
<gene>
    <name evidence="1" type="ORF">EDC27_0412</name>
</gene>
<comment type="caution">
    <text evidence="1">The sequence shown here is derived from an EMBL/GenBank/DDBJ whole genome shotgun (WGS) entry which is preliminary data.</text>
</comment>
<evidence type="ECO:0000313" key="2">
    <source>
        <dbReference type="Proteomes" id="UP000276223"/>
    </source>
</evidence>
<keyword evidence="2" id="KW-1185">Reference proteome</keyword>
<name>A0A3N1VK14_9BACT</name>
<proteinExistence type="predicted"/>
<evidence type="ECO:0000313" key="1">
    <source>
        <dbReference type="EMBL" id="ROR03155.1"/>
    </source>
</evidence>
<sequence length="66" mass="7251">MHGDDAVFVGDFTGPLRQIFDAIMDLAGFVIFERCDNGPGRTVALRAQSRLSRPGAKAERVTSRWA</sequence>
<organism evidence="1 2">
    <name type="scientific">Desulfosoma caldarium</name>
    <dbReference type="NCBI Taxonomy" id="610254"/>
    <lineage>
        <taxon>Bacteria</taxon>
        <taxon>Pseudomonadati</taxon>
        <taxon>Thermodesulfobacteriota</taxon>
        <taxon>Syntrophobacteria</taxon>
        <taxon>Syntrophobacterales</taxon>
        <taxon>Syntrophobacteraceae</taxon>
        <taxon>Desulfosoma</taxon>
    </lineage>
</organism>
<dbReference type="AlphaFoldDB" id="A0A3N1VK14"/>
<dbReference type="EMBL" id="RJVA01000009">
    <property type="protein sequence ID" value="ROR03155.1"/>
    <property type="molecule type" value="Genomic_DNA"/>
</dbReference>
<reference evidence="1 2" key="1">
    <citation type="submission" date="2018-11" db="EMBL/GenBank/DDBJ databases">
        <title>Genomic Encyclopedia of Type Strains, Phase IV (KMG-IV): sequencing the most valuable type-strain genomes for metagenomic binning, comparative biology and taxonomic classification.</title>
        <authorList>
            <person name="Goeker M."/>
        </authorList>
    </citation>
    <scope>NUCLEOTIDE SEQUENCE [LARGE SCALE GENOMIC DNA]</scope>
    <source>
        <strain evidence="1 2">DSM 22027</strain>
    </source>
</reference>